<dbReference type="Gene3D" id="1.10.357.10">
    <property type="entry name" value="Tetracycline Repressor, domain 2"/>
    <property type="match status" value="1"/>
</dbReference>
<evidence type="ECO:0000256" key="3">
    <source>
        <dbReference type="ARBA" id="ARBA00023163"/>
    </source>
</evidence>
<keyword evidence="1" id="KW-0805">Transcription regulation</keyword>
<evidence type="ECO:0000256" key="4">
    <source>
        <dbReference type="PROSITE-ProRule" id="PRU00335"/>
    </source>
</evidence>
<dbReference type="SUPFAM" id="SSF48498">
    <property type="entry name" value="Tetracyclin repressor-like, C-terminal domain"/>
    <property type="match status" value="1"/>
</dbReference>
<evidence type="ECO:0000256" key="2">
    <source>
        <dbReference type="ARBA" id="ARBA00023125"/>
    </source>
</evidence>
<feature type="domain" description="HTH tetR-type" evidence="5">
    <location>
        <begin position="17"/>
        <end position="76"/>
    </location>
</feature>
<dbReference type="InterPro" id="IPR009057">
    <property type="entry name" value="Homeodomain-like_sf"/>
</dbReference>
<keyword evidence="2 4" id="KW-0238">DNA-binding</keyword>
<dbReference type="RefSeq" id="WP_345375864.1">
    <property type="nucleotide sequence ID" value="NZ_BAABLM010000003.1"/>
</dbReference>
<dbReference type="PANTHER" id="PTHR30055">
    <property type="entry name" value="HTH-TYPE TRANSCRIPTIONAL REGULATOR RUTR"/>
    <property type="match status" value="1"/>
</dbReference>
<evidence type="ECO:0000313" key="7">
    <source>
        <dbReference type="Proteomes" id="UP001501295"/>
    </source>
</evidence>
<organism evidence="6 7">
    <name type="scientific">Frondihabitans cladoniiphilus</name>
    <dbReference type="NCBI Taxonomy" id="715785"/>
    <lineage>
        <taxon>Bacteria</taxon>
        <taxon>Bacillati</taxon>
        <taxon>Actinomycetota</taxon>
        <taxon>Actinomycetes</taxon>
        <taxon>Micrococcales</taxon>
        <taxon>Microbacteriaceae</taxon>
        <taxon>Frondihabitans</taxon>
    </lineage>
</organism>
<evidence type="ECO:0000256" key="1">
    <source>
        <dbReference type="ARBA" id="ARBA00023015"/>
    </source>
</evidence>
<dbReference type="EMBL" id="BAABLM010000003">
    <property type="protein sequence ID" value="GAA4676673.1"/>
    <property type="molecule type" value="Genomic_DNA"/>
</dbReference>
<dbReference type="Pfam" id="PF00440">
    <property type="entry name" value="TetR_N"/>
    <property type="match status" value="1"/>
</dbReference>
<dbReference type="Proteomes" id="UP001501295">
    <property type="component" value="Unassembled WGS sequence"/>
</dbReference>
<name>A0ABP8W118_9MICO</name>
<protein>
    <submittedName>
        <fullName evidence="6">TetR/AcrR family transcriptional regulator</fullName>
    </submittedName>
</protein>
<dbReference type="InterPro" id="IPR049445">
    <property type="entry name" value="TetR_SbtR-like_C"/>
</dbReference>
<sequence>MTIRAESAPRALRADAERNRELILRTATRLFAERGIEVTLNDIAHEAGLGVGTVYRRFPDKPSLIAALADHKLQLIRDGMQETLANCSVGDAFRGLMLSAAEARANDRGLFKVVFQSGDRSPEGHRRVTELLHVWAKLVQQAKEAGAVRQGFSASDVDLFMLMVGTVADATREIDPQAWRRCAEVLLDGYAPRAGDTALAELDLDDEARRRIFLC</sequence>
<evidence type="ECO:0000259" key="5">
    <source>
        <dbReference type="PROSITE" id="PS50977"/>
    </source>
</evidence>
<accession>A0ABP8W118</accession>
<proteinExistence type="predicted"/>
<dbReference type="InterPro" id="IPR036271">
    <property type="entry name" value="Tet_transcr_reg_TetR-rel_C_sf"/>
</dbReference>
<reference evidence="7" key="1">
    <citation type="journal article" date="2019" name="Int. J. Syst. Evol. Microbiol.">
        <title>The Global Catalogue of Microorganisms (GCM) 10K type strain sequencing project: providing services to taxonomists for standard genome sequencing and annotation.</title>
        <authorList>
            <consortium name="The Broad Institute Genomics Platform"/>
            <consortium name="The Broad Institute Genome Sequencing Center for Infectious Disease"/>
            <person name="Wu L."/>
            <person name="Ma J."/>
        </authorList>
    </citation>
    <scope>NUCLEOTIDE SEQUENCE [LARGE SCALE GENOMIC DNA]</scope>
    <source>
        <strain evidence="7">JCM 18956</strain>
    </source>
</reference>
<keyword evidence="3" id="KW-0804">Transcription</keyword>
<dbReference type="InterPro" id="IPR023772">
    <property type="entry name" value="DNA-bd_HTH_TetR-type_CS"/>
</dbReference>
<dbReference type="InterPro" id="IPR001647">
    <property type="entry name" value="HTH_TetR"/>
</dbReference>
<feature type="DNA-binding region" description="H-T-H motif" evidence="4">
    <location>
        <begin position="39"/>
        <end position="58"/>
    </location>
</feature>
<dbReference type="PROSITE" id="PS50977">
    <property type="entry name" value="HTH_TETR_2"/>
    <property type="match status" value="1"/>
</dbReference>
<dbReference type="Pfam" id="PF21597">
    <property type="entry name" value="TetR_C_43"/>
    <property type="match status" value="1"/>
</dbReference>
<dbReference type="PANTHER" id="PTHR30055:SF234">
    <property type="entry name" value="HTH-TYPE TRANSCRIPTIONAL REGULATOR BETI"/>
    <property type="match status" value="1"/>
</dbReference>
<dbReference type="PRINTS" id="PR00455">
    <property type="entry name" value="HTHTETR"/>
</dbReference>
<dbReference type="PROSITE" id="PS01081">
    <property type="entry name" value="HTH_TETR_1"/>
    <property type="match status" value="1"/>
</dbReference>
<keyword evidence="7" id="KW-1185">Reference proteome</keyword>
<dbReference type="SUPFAM" id="SSF46689">
    <property type="entry name" value="Homeodomain-like"/>
    <property type="match status" value="1"/>
</dbReference>
<comment type="caution">
    <text evidence="6">The sequence shown here is derived from an EMBL/GenBank/DDBJ whole genome shotgun (WGS) entry which is preliminary data.</text>
</comment>
<gene>
    <name evidence="6" type="ORF">GCM10025780_21650</name>
</gene>
<evidence type="ECO:0000313" key="6">
    <source>
        <dbReference type="EMBL" id="GAA4676673.1"/>
    </source>
</evidence>
<dbReference type="InterPro" id="IPR050109">
    <property type="entry name" value="HTH-type_TetR-like_transc_reg"/>
</dbReference>